<gene>
    <name evidence="4" type="ORF">B5K10_25325</name>
</gene>
<dbReference type="PANTHER" id="PTHR13789:SF309">
    <property type="entry name" value="PUTATIVE (AFU_ORTHOLOGUE AFUA_6G14510)-RELATED"/>
    <property type="match status" value="1"/>
</dbReference>
<dbReference type="RefSeq" id="WP_116275714.1">
    <property type="nucleotide sequence ID" value="NZ_KZ859527.1"/>
</dbReference>
<evidence type="ECO:0000256" key="2">
    <source>
        <dbReference type="ARBA" id="ARBA00023033"/>
    </source>
</evidence>
<evidence type="ECO:0000313" key="5">
    <source>
        <dbReference type="Proteomes" id="UP000256748"/>
    </source>
</evidence>
<protein>
    <submittedName>
        <fullName evidence="4">6-hydroxynicotinate 3-monooxygenase</fullName>
    </submittedName>
</protein>
<dbReference type="Proteomes" id="UP000256748">
    <property type="component" value="Unassembled WGS sequence"/>
</dbReference>
<dbReference type="GO" id="GO:0004497">
    <property type="term" value="F:monooxygenase activity"/>
    <property type="evidence" value="ECO:0007669"/>
    <property type="project" value="UniProtKB-KW"/>
</dbReference>
<reference evidence="4 5" key="1">
    <citation type="submission" date="2017-03" db="EMBL/GenBank/DDBJ databases">
        <title>Genome analysis of Rhizobial strains effectives or ineffectives for nitrogen fixation isolated from bean seeds.</title>
        <authorList>
            <person name="Peralta H."/>
            <person name="Aguilar-Vera A."/>
            <person name="Mora Y."/>
            <person name="Vargas-Lagunas C."/>
            <person name="Girard L."/>
            <person name="Mora J."/>
        </authorList>
    </citation>
    <scope>NUCLEOTIDE SEQUENCE [LARGE SCALE GENOMIC DNA]</scope>
    <source>
        <strain evidence="4 5">CCGM5</strain>
    </source>
</reference>
<name>A0A3E1B5S7_RHILT</name>
<feature type="domain" description="FAD-binding" evidence="3">
    <location>
        <begin position="5"/>
        <end position="350"/>
    </location>
</feature>
<evidence type="ECO:0000313" key="4">
    <source>
        <dbReference type="EMBL" id="RFB86307.1"/>
    </source>
</evidence>
<dbReference type="PRINTS" id="PR00420">
    <property type="entry name" value="RNGMNOXGNASE"/>
</dbReference>
<dbReference type="Pfam" id="PF01494">
    <property type="entry name" value="FAD_binding_3"/>
    <property type="match status" value="1"/>
</dbReference>
<dbReference type="PANTHER" id="PTHR13789">
    <property type="entry name" value="MONOOXYGENASE"/>
    <property type="match status" value="1"/>
</dbReference>
<comment type="caution">
    <text evidence="4">The sequence shown here is derived from an EMBL/GenBank/DDBJ whole genome shotgun (WGS) entry which is preliminary data.</text>
</comment>
<dbReference type="InterPro" id="IPR036188">
    <property type="entry name" value="FAD/NAD-bd_sf"/>
</dbReference>
<organism evidence="4 5">
    <name type="scientific">Rhizobium leguminosarum bv. trifolii</name>
    <dbReference type="NCBI Taxonomy" id="386"/>
    <lineage>
        <taxon>Bacteria</taxon>
        <taxon>Pseudomonadati</taxon>
        <taxon>Pseudomonadota</taxon>
        <taxon>Alphaproteobacteria</taxon>
        <taxon>Hyphomicrobiales</taxon>
        <taxon>Rhizobiaceae</taxon>
        <taxon>Rhizobium/Agrobacterium group</taxon>
        <taxon>Rhizobium</taxon>
    </lineage>
</organism>
<dbReference type="InterPro" id="IPR002938">
    <property type="entry name" value="FAD-bd"/>
</dbReference>
<sequence>MNIDKVEIAVIGAGLGGAAAAALLASAGFSVHSFEQAPAFTRLGAGIHIGPNVMKIFRRIGIEKKLEQIGSHPDFWFSRDGMSGDYLSRIPLGDYGRKEYGASYITIHRGDMHAVQIDALPCDRVHFGHRLAAIEERETDVLLTFENGRQVAAGLVVGADGINSMIRDMLLGPEKPRFSGWVGHRALVNMDKLRNSGLEFEACVKWWWEASRHIMAYATKGDGSEYYYVTGVPVDGWEHETSFVDSSREEMEAIFGGSHPMVQALVDATETVTKWPFWNRDPLNIWSRGRLVMLGDACHPMRPHMAQGACMAIEDAAILTRCLEESGMAGYKDAFSLYEATRRERATKVQTISNANTWLKQPEDPAWVYAYDPLTAALG</sequence>
<accession>A0A3E1B5S7</accession>
<dbReference type="Gene3D" id="3.50.50.60">
    <property type="entry name" value="FAD/NAD(P)-binding domain"/>
    <property type="match status" value="1"/>
</dbReference>
<dbReference type="SUPFAM" id="SSF51905">
    <property type="entry name" value="FAD/NAD(P)-binding domain"/>
    <property type="match status" value="1"/>
</dbReference>
<keyword evidence="1" id="KW-0560">Oxidoreductase</keyword>
<dbReference type="AlphaFoldDB" id="A0A3E1B5S7"/>
<dbReference type="GO" id="GO:0071949">
    <property type="term" value="F:FAD binding"/>
    <property type="evidence" value="ECO:0007669"/>
    <property type="project" value="InterPro"/>
</dbReference>
<dbReference type="InterPro" id="IPR050493">
    <property type="entry name" value="FAD-dep_Monooxygenase_BioMet"/>
</dbReference>
<dbReference type="EMBL" id="NAOO01000034">
    <property type="protein sequence ID" value="RFB86307.1"/>
    <property type="molecule type" value="Genomic_DNA"/>
</dbReference>
<dbReference type="SUPFAM" id="SSF54373">
    <property type="entry name" value="FAD-linked reductases, C-terminal domain"/>
    <property type="match status" value="1"/>
</dbReference>
<evidence type="ECO:0000256" key="1">
    <source>
        <dbReference type="ARBA" id="ARBA00023002"/>
    </source>
</evidence>
<proteinExistence type="predicted"/>
<evidence type="ECO:0000259" key="3">
    <source>
        <dbReference type="Pfam" id="PF01494"/>
    </source>
</evidence>
<keyword evidence="2 4" id="KW-0503">Monooxygenase</keyword>